<dbReference type="KEGG" id="pns:A9D12_03830"/>
<dbReference type="GO" id="GO:0016616">
    <property type="term" value="F:oxidoreductase activity, acting on the CH-OH group of donors, NAD or NADP as acceptor"/>
    <property type="evidence" value="ECO:0007669"/>
    <property type="project" value="TreeGrafter"/>
</dbReference>
<dbReference type="PROSITE" id="PS00061">
    <property type="entry name" value="ADH_SHORT"/>
    <property type="match status" value="1"/>
</dbReference>
<dbReference type="RefSeq" id="WP_068349947.1">
    <property type="nucleotide sequence ID" value="NZ_CP016033.1"/>
</dbReference>
<reference evidence="3 4" key="1">
    <citation type="submission" date="2016-05" db="EMBL/GenBank/DDBJ databases">
        <title>Compelete Genome Sequence of Bacteriochlorophyll-Synthesizing Bacterium Porphyrobacter neustonensis DSM 9434.</title>
        <authorList>
            <person name="Shi X.-L."/>
            <person name="Wu Y.-H."/>
            <person name="Cheng H."/>
            <person name="Xu L."/>
            <person name="Zhang X.-Q."/>
            <person name="Wang C.-S."/>
            <person name="Xu X.-W."/>
        </authorList>
    </citation>
    <scope>NUCLEOTIDE SEQUENCE [LARGE SCALE GENOMIC DNA]</scope>
    <source>
        <strain evidence="3 4">DSM 9434</strain>
    </source>
</reference>
<protein>
    <submittedName>
        <fullName evidence="3">Short-chain dehydrogenase</fullName>
    </submittedName>
</protein>
<dbReference type="SUPFAM" id="SSF51735">
    <property type="entry name" value="NAD(P)-binding Rossmann-fold domains"/>
    <property type="match status" value="1"/>
</dbReference>
<dbReference type="PRINTS" id="PR00080">
    <property type="entry name" value="SDRFAMILY"/>
</dbReference>
<feature type="compositionally biased region" description="Basic and acidic residues" evidence="2">
    <location>
        <begin position="195"/>
        <end position="214"/>
    </location>
</feature>
<proteinExistence type="inferred from homology"/>
<comment type="similarity">
    <text evidence="1">Belongs to the short-chain dehydrogenases/reductases (SDR) family.</text>
</comment>
<dbReference type="PANTHER" id="PTHR42760">
    <property type="entry name" value="SHORT-CHAIN DEHYDROGENASES/REDUCTASES FAMILY MEMBER"/>
    <property type="match status" value="1"/>
</dbReference>
<evidence type="ECO:0000256" key="1">
    <source>
        <dbReference type="ARBA" id="ARBA00006484"/>
    </source>
</evidence>
<dbReference type="GO" id="GO:0030497">
    <property type="term" value="P:fatty acid elongation"/>
    <property type="evidence" value="ECO:0007669"/>
    <property type="project" value="TreeGrafter"/>
</dbReference>
<accession>A0A192D378</accession>
<dbReference type="InterPro" id="IPR002347">
    <property type="entry name" value="SDR_fam"/>
</dbReference>
<keyword evidence="4" id="KW-1185">Reference proteome</keyword>
<dbReference type="PANTHER" id="PTHR42760:SF123">
    <property type="entry name" value="OXIDOREDUCTASE"/>
    <property type="match status" value="1"/>
</dbReference>
<dbReference type="FunFam" id="3.40.50.720:FF:000084">
    <property type="entry name" value="Short-chain dehydrogenase reductase"/>
    <property type="match status" value="1"/>
</dbReference>
<sequence length="258" mass="27155">MNDKAIAITGAAQGIGRAIALHFAGIGWRVAALDRDGDALAELAALAPADRLLTCECDVGNELAVKNAFGEIADWLGDRPLACLVNNAGLADPYCGPIEDLALADWQAWIDASLTAAFLCSRAAVPLLRAGHDATGEAGSIINISSTRAAMSEPDTFGYTAAKGGVDALTHALAVSLGPAIRVNAIRPGWIETRDWQKQSAREPVKHRPKDKAQHPAGRVGRPQDIARAVEYLCDAGFVTGQHLTIDGGMSVKMIYAH</sequence>
<organism evidence="3 4">
    <name type="scientific">Erythrobacter neustonensis</name>
    <dbReference type="NCBI Taxonomy" id="1112"/>
    <lineage>
        <taxon>Bacteria</taxon>
        <taxon>Pseudomonadati</taxon>
        <taxon>Pseudomonadota</taxon>
        <taxon>Alphaproteobacteria</taxon>
        <taxon>Sphingomonadales</taxon>
        <taxon>Erythrobacteraceae</taxon>
        <taxon>Erythrobacter/Porphyrobacter group</taxon>
        <taxon>Erythrobacter</taxon>
    </lineage>
</organism>
<dbReference type="InterPro" id="IPR036291">
    <property type="entry name" value="NAD(P)-bd_dom_sf"/>
</dbReference>
<evidence type="ECO:0000313" key="4">
    <source>
        <dbReference type="Proteomes" id="UP000078263"/>
    </source>
</evidence>
<dbReference type="Proteomes" id="UP000078263">
    <property type="component" value="Chromosome"/>
</dbReference>
<dbReference type="Gene3D" id="3.40.50.720">
    <property type="entry name" value="NAD(P)-binding Rossmann-like Domain"/>
    <property type="match status" value="1"/>
</dbReference>
<dbReference type="EMBL" id="CP016033">
    <property type="protein sequence ID" value="ANK12214.1"/>
    <property type="molecule type" value="Genomic_DNA"/>
</dbReference>
<dbReference type="Pfam" id="PF13561">
    <property type="entry name" value="adh_short_C2"/>
    <property type="match status" value="1"/>
</dbReference>
<dbReference type="AlphaFoldDB" id="A0A192D378"/>
<evidence type="ECO:0000313" key="3">
    <source>
        <dbReference type="EMBL" id="ANK12214.1"/>
    </source>
</evidence>
<dbReference type="STRING" id="1112.A9D12_03830"/>
<gene>
    <name evidence="3" type="ORF">A9D12_03830</name>
</gene>
<dbReference type="PRINTS" id="PR00081">
    <property type="entry name" value="GDHRDH"/>
</dbReference>
<name>A0A192D378_9SPHN</name>
<dbReference type="InterPro" id="IPR020904">
    <property type="entry name" value="Sc_DH/Rdtase_CS"/>
</dbReference>
<feature type="region of interest" description="Disordered" evidence="2">
    <location>
        <begin position="195"/>
        <end position="221"/>
    </location>
</feature>
<evidence type="ECO:0000256" key="2">
    <source>
        <dbReference type="SAM" id="MobiDB-lite"/>
    </source>
</evidence>
<dbReference type="OrthoDB" id="7432199at2"/>